<dbReference type="Proteomes" id="UP000381260">
    <property type="component" value="Chromosome"/>
</dbReference>
<dbReference type="EMBL" id="CP045913">
    <property type="protein sequence ID" value="QGH64181.1"/>
    <property type="molecule type" value="Genomic_DNA"/>
</dbReference>
<reference evidence="2 3" key="1">
    <citation type="submission" date="2019-11" db="EMBL/GenBank/DDBJ databases">
        <title>The Phosphoenolpyruvate Phosphotransferase System Regulates Serratia proteamaculans 336X Biofilm Formation and Wheat Roots colonization.</title>
        <authorList>
            <person name="Liu F."/>
        </authorList>
    </citation>
    <scope>NUCLEOTIDE SEQUENCE [LARGE SCALE GENOMIC DNA]</scope>
    <source>
        <strain evidence="2 3">336X</strain>
    </source>
</reference>
<accession>A0A5Q2VKY1</accession>
<protein>
    <submittedName>
        <fullName evidence="2">DUF1376 domain-containing protein</fullName>
    </submittedName>
</protein>
<evidence type="ECO:0000313" key="3">
    <source>
        <dbReference type="Proteomes" id="UP000381260"/>
    </source>
</evidence>
<feature type="compositionally biased region" description="Basic and acidic residues" evidence="1">
    <location>
        <begin position="112"/>
        <end position="132"/>
    </location>
</feature>
<feature type="region of interest" description="Disordered" evidence="1">
    <location>
        <begin position="233"/>
        <end position="255"/>
    </location>
</feature>
<dbReference type="Pfam" id="PF07120">
    <property type="entry name" value="DUF1376"/>
    <property type="match status" value="1"/>
</dbReference>
<dbReference type="AlphaFoldDB" id="A0A5Q2VKY1"/>
<evidence type="ECO:0000256" key="1">
    <source>
        <dbReference type="SAM" id="MobiDB-lite"/>
    </source>
</evidence>
<feature type="region of interest" description="Disordered" evidence="1">
    <location>
        <begin position="112"/>
        <end position="143"/>
    </location>
</feature>
<evidence type="ECO:0000313" key="2">
    <source>
        <dbReference type="EMBL" id="QGH64181.1"/>
    </source>
</evidence>
<organism evidence="2 3">
    <name type="scientific">Serratia proteamaculans</name>
    <dbReference type="NCBI Taxonomy" id="28151"/>
    <lineage>
        <taxon>Bacteria</taxon>
        <taxon>Pseudomonadati</taxon>
        <taxon>Pseudomonadota</taxon>
        <taxon>Gammaproteobacteria</taxon>
        <taxon>Enterobacterales</taxon>
        <taxon>Yersiniaceae</taxon>
        <taxon>Serratia</taxon>
    </lineage>
</organism>
<sequence length="311" mass="35671">MAALPYMQFYVADYLADTMHLSTEEHGAYLLLIFNYWQTGKPLPKNRLAGIARLSNDRWTDVERSLNEFFIDDGNVWVHQRIERDLLSVKGAQSQRSEAGKKSAEKRLAKKMQENHKQFNDRSTGVERDVNDRSTNIDTDKDKELKDKHLLSGAEKKQLQTGDPVFITLPLNDETEFPVTESMLVEYGGLYPSVDVRQELRNQRGWLLSETSRRKTKRGIKRFITGWLAREQDRGPKTKAATGENHAEFRPNQNDQRSYYEQFTEWEQQQPRAASLGAMGADVQDVRPALECEEWQSTLGSLGGAGQLDDE</sequence>
<dbReference type="RefSeq" id="WP_153860790.1">
    <property type="nucleotide sequence ID" value="NZ_CP045913.1"/>
</dbReference>
<dbReference type="InterPro" id="IPR010781">
    <property type="entry name" value="DUF1376"/>
</dbReference>
<gene>
    <name evidence="2" type="ORF">GHV41_26420</name>
</gene>
<proteinExistence type="predicted"/>
<name>A0A5Q2VKY1_SERPR</name>